<dbReference type="EMBL" id="LCMV01000037">
    <property type="protein sequence ID" value="KKU43082.1"/>
    <property type="molecule type" value="Genomic_DNA"/>
</dbReference>
<reference evidence="12 13" key="1">
    <citation type="journal article" date="2015" name="Nature">
        <title>rRNA introns, odd ribosomes, and small enigmatic genomes across a large radiation of phyla.</title>
        <authorList>
            <person name="Brown C.T."/>
            <person name="Hug L.A."/>
            <person name="Thomas B.C."/>
            <person name="Sharon I."/>
            <person name="Castelle C.J."/>
            <person name="Singh A."/>
            <person name="Wilkins M.J."/>
            <person name="Williams K.H."/>
            <person name="Banfield J.F."/>
        </authorList>
    </citation>
    <scope>NUCLEOTIDE SEQUENCE [LARGE SCALE GENOMIC DNA]</scope>
</reference>
<organism evidence="12 13">
    <name type="scientific">Berkelbacteria bacterium GW2011_GWA2_46_7</name>
    <dbReference type="NCBI Taxonomy" id="1618335"/>
    <lineage>
        <taxon>Bacteria</taxon>
        <taxon>Candidatus Berkelbacteria</taxon>
    </lineage>
</organism>
<evidence type="ECO:0000256" key="8">
    <source>
        <dbReference type="ARBA" id="ARBA00023186"/>
    </source>
</evidence>
<gene>
    <name evidence="12" type="ORF">UX60_C0037G0003</name>
</gene>
<comment type="caution">
    <text evidence="12">The sequence shown here is derived from an EMBL/GenBank/DDBJ whole genome shotgun (WGS) entry which is preliminary data.</text>
</comment>
<evidence type="ECO:0000256" key="10">
    <source>
        <dbReference type="SAM" id="Phobius"/>
    </source>
</evidence>
<dbReference type="GO" id="GO:0005886">
    <property type="term" value="C:plasma membrane"/>
    <property type="evidence" value="ECO:0007669"/>
    <property type="project" value="UniProtKB-SubCell"/>
</dbReference>
<dbReference type="GO" id="GO:0051205">
    <property type="term" value="P:protein insertion into membrane"/>
    <property type="evidence" value="ECO:0007669"/>
    <property type="project" value="TreeGrafter"/>
</dbReference>
<evidence type="ECO:0000256" key="4">
    <source>
        <dbReference type="ARBA" id="ARBA00022692"/>
    </source>
</evidence>
<dbReference type="Pfam" id="PF02096">
    <property type="entry name" value="60KD_IMP"/>
    <property type="match status" value="1"/>
</dbReference>
<comment type="subcellular location">
    <subcellularLocation>
        <location evidence="1">Cell membrane</location>
        <topology evidence="1">Multi-pass membrane protein</topology>
    </subcellularLocation>
    <subcellularLocation>
        <location evidence="9">Membrane</location>
        <topology evidence="9">Multi-pass membrane protein</topology>
    </subcellularLocation>
</comment>
<feature type="transmembrane region" description="Helical" evidence="10">
    <location>
        <begin position="30"/>
        <end position="49"/>
    </location>
</feature>
<dbReference type="PANTHER" id="PTHR12428:SF65">
    <property type="entry name" value="CYTOCHROME C OXIDASE ASSEMBLY PROTEIN COX18, MITOCHONDRIAL"/>
    <property type="match status" value="1"/>
</dbReference>
<evidence type="ECO:0000256" key="7">
    <source>
        <dbReference type="ARBA" id="ARBA00023136"/>
    </source>
</evidence>
<dbReference type="InterPro" id="IPR047196">
    <property type="entry name" value="YidC_ALB_C"/>
</dbReference>
<keyword evidence="7 10" id="KW-0472">Membrane</keyword>
<keyword evidence="6 10" id="KW-1133">Transmembrane helix</keyword>
<feature type="transmembrane region" description="Helical" evidence="10">
    <location>
        <begin position="93"/>
        <end position="118"/>
    </location>
</feature>
<sequence length="156" mass="17900">MKAFLKAILYTPLFNLLVFFSWLVPGHSVGWAIILLTIVVRVILWVPNGKALKSQLYMRSHQDELKKLNERYDNPQERAKAQMAYYKEHGINPLAGCLPMLIQLPILYILYLVFMAGLHDIRPDLLYSFTPHLDTVKRSLLLTGNCRSSTVCPNTL</sequence>
<feature type="transmembrane region" description="Helical" evidence="10">
    <location>
        <begin position="7"/>
        <end position="24"/>
    </location>
</feature>
<dbReference type="AlphaFoldDB" id="A0A0G1QE38"/>
<evidence type="ECO:0000256" key="3">
    <source>
        <dbReference type="ARBA" id="ARBA00022475"/>
    </source>
</evidence>
<dbReference type="GO" id="GO:0015031">
    <property type="term" value="P:protein transport"/>
    <property type="evidence" value="ECO:0007669"/>
    <property type="project" value="UniProtKB-KW"/>
</dbReference>
<dbReference type="InterPro" id="IPR001708">
    <property type="entry name" value="YidC/ALB3/OXA1/COX18"/>
</dbReference>
<evidence type="ECO:0000256" key="9">
    <source>
        <dbReference type="RuleBase" id="RU003945"/>
    </source>
</evidence>
<keyword evidence="4 9" id="KW-0812">Transmembrane</keyword>
<evidence type="ECO:0000256" key="6">
    <source>
        <dbReference type="ARBA" id="ARBA00022989"/>
    </source>
</evidence>
<accession>A0A0G1QE38</accession>
<keyword evidence="8" id="KW-0143">Chaperone</keyword>
<name>A0A0G1QE38_9BACT</name>
<evidence type="ECO:0000313" key="12">
    <source>
        <dbReference type="EMBL" id="KKU43082.1"/>
    </source>
</evidence>
<keyword evidence="2" id="KW-0813">Transport</keyword>
<dbReference type="NCBIfam" id="TIGR03592">
    <property type="entry name" value="yidC_oxa1_cterm"/>
    <property type="match status" value="1"/>
</dbReference>
<dbReference type="CDD" id="cd20070">
    <property type="entry name" value="5TM_YidC_Alb3"/>
    <property type="match status" value="1"/>
</dbReference>
<dbReference type="PANTHER" id="PTHR12428">
    <property type="entry name" value="OXA1"/>
    <property type="match status" value="1"/>
</dbReference>
<keyword evidence="5" id="KW-0653">Protein transport</keyword>
<dbReference type="Proteomes" id="UP000034487">
    <property type="component" value="Unassembled WGS sequence"/>
</dbReference>
<feature type="domain" description="Membrane insertase YidC/Oxa/ALB C-terminal" evidence="11">
    <location>
        <begin position="30"/>
        <end position="116"/>
    </location>
</feature>
<protein>
    <submittedName>
        <fullName evidence="12">Membrane protein insertase YidC</fullName>
    </submittedName>
</protein>
<evidence type="ECO:0000256" key="5">
    <source>
        <dbReference type="ARBA" id="ARBA00022927"/>
    </source>
</evidence>
<evidence type="ECO:0000256" key="1">
    <source>
        <dbReference type="ARBA" id="ARBA00004651"/>
    </source>
</evidence>
<evidence type="ECO:0000259" key="11">
    <source>
        <dbReference type="Pfam" id="PF02096"/>
    </source>
</evidence>
<keyword evidence="3" id="KW-1003">Cell membrane</keyword>
<proteinExistence type="inferred from homology"/>
<dbReference type="GO" id="GO:0032977">
    <property type="term" value="F:membrane insertase activity"/>
    <property type="evidence" value="ECO:0007669"/>
    <property type="project" value="InterPro"/>
</dbReference>
<dbReference type="InterPro" id="IPR028055">
    <property type="entry name" value="YidC/Oxa/ALB_C"/>
</dbReference>
<evidence type="ECO:0000256" key="2">
    <source>
        <dbReference type="ARBA" id="ARBA00022448"/>
    </source>
</evidence>
<comment type="similarity">
    <text evidence="9">Belongs to the OXA1/ALB3/YidC family.</text>
</comment>
<evidence type="ECO:0000313" key="13">
    <source>
        <dbReference type="Proteomes" id="UP000034487"/>
    </source>
</evidence>